<protein>
    <submittedName>
        <fullName evidence="1">Uncharacterized protein</fullName>
    </submittedName>
</protein>
<dbReference type="Proteomes" id="UP001162030">
    <property type="component" value="Chromosome"/>
</dbReference>
<organism evidence="1 2">
    <name type="scientific">Methylocaldum szegediense</name>
    <dbReference type="NCBI Taxonomy" id="73780"/>
    <lineage>
        <taxon>Bacteria</taxon>
        <taxon>Pseudomonadati</taxon>
        <taxon>Pseudomonadota</taxon>
        <taxon>Gammaproteobacteria</taxon>
        <taxon>Methylococcales</taxon>
        <taxon>Methylococcaceae</taxon>
        <taxon>Methylocaldum</taxon>
    </lineage>
</organism>
<reference evidence="1 2" key="1">
    <citation type="submission" date="2023-03" db="EMBL/GenBank/DDBJ databases">
        <authorList>
            <person name="Pearce D."/>
        </authorList>
    </citation>
    <scope>NUCLEOTIDE SEQUENCE [LARGE SCALE GENOMIC DNA]</scope>
    <source>
        <strain evidence="1">Msz</strain>
    </source>
</reference>
<name>A0ABN8WWI6_9GAMM</name>
<keyword evidence="2" id="KW-1185">Reference proteome</keyword>
<evidence type="ECO:0000313" key="2">
    <source>
        <dbReference type="Proteomes" id="UP001162030"/>
    </source>
</evidence>
<proteinExistence type="predicted"/>
<accession>A0ABN8WWI6</accession>
<dbReference type="EMBL" id="OX458333">
    <property type="protein sequence ID" value="CAI8728366.1"/>
    <property type="molecule type" value="Genomic_DNA"/>
</dbReference>
<evidence type="ECO:0000313" key="1">
    <source>
        <dbReference type="EMBL" id="CAI8728366.1"/>
    </source>
</evidence>
<gene>
    <name evidence="1" type="ORF">MSZNOR_0231</name>
</gene>
<sequence>MYPSKQPSLTASGKSLSQSVNRIEERTRDITILCTNLVILEASVIMRRQRSQVTNKEVKDAEFSTGCQFPSVDLSGVFLYRWSCQNGKFKESVKRSKGHCLLL</sequence>